<gene>
    <name evidence="4" type="ORF">KL86DYS2_13490</name>
</gene>
<evidence type="ECO:0000259" key="2">
    <source>
        <dbReference type="Pfam" id="PF01408"/>
    </source>
</evidence>
<keyword evidence="1" id="KW-0560">Oxidoreductase</keyword>
<dbReference type="SUPFAM" id="SSF55347">
    <property type="entry name" value="Glyceraldehyde-3-phosphate dehydrogenase-like, C-terminal domain"/>
    <property type="match status" value="1"/>
</dbReference>
<evidence type="ECO:0008006" key="5">
    <source>
        <dbReference type="Google" id="ProtNLM"/>
    </source>
</evidence>
<dbReference type="PANTHER" id="PTHR43818">
    <property type="entry name" value="BCDNA.GH03377"/>
    <property type="match status" value="1"/>
</dbReference>
<dbReference type="GO" id="GO:0016491">
    <property type="term" value="F:oxidoreductase activity"/>
    <property type="evidence" value="ECO:0007669"/>
    <property type="project" value="UniProtKB-KW"/>
</dbReference>
<dbReference type="Gene3D" id="3.30.360.10">
    <property type="entry name" value="Dihydrodipicolinate Reductase, domain 2"/>
    <property type="match status" value="1"/>
</dbReference>
<dbReference type="AlphaFoldDB" id="A0A212KB53"/>
<reference evidence="4" key="1">
    <citation type="submission" date="2016-04" db="EMBL/GenBank/DDBJ databases">
        <authorList>
            <person name="Evans L.H."/>
            <person name="Alamgir A."/>
            <person name="Owens N."/>
            <person name="Weber N.D."/>
            <person name="Virtaneva K."/>
            <person name="Barbian K."/>
            <person name="Babar A."/>
            <person name="Rosenke K."/>
        </authorList>
    </citation>
    <scope>NUCLEOTIDE SEQUENCE</scope>
    <source>
        <strain evidence="4">86-2</strain>
    </source>
</reference>
<dbReference type="SUPFAM" id="SSF51735">
    <property type="entry name" value="NAD(P)-binding Rossmann-fold domains"/>
    <property type="match status" value="1"/>
</dbReference>
<feature type="domain" description="GFO/IDH/MocA-like oxidoreductase" evidence="3">
    <location>
        <begin position="165"/>
        <end position="285"/>
    </location>
</feature>
<dbReference type="InterPro" id="IPR050463">
    <property type="entry name" value="Gfo/Idh/MocA_oxidrdct_glycsds"/>
</dbReference>
<protein>
    <recommendedName>
        <fullName evidence="5">Gfo/Idh/MocA-like oxidoreductase N-terminal domain-containing protein</fullName>
    </recommendedName>
</protein>
<dbReference type="RefSeq" id="WP_296952375.1">
    <property type="nucleotide sequence ID" value="NZ_LT599021.1"/>
</dbReference>
<evidence type="ECO:0000256" key="1">
    <source>
        <dbReference type="ARBA" id="ARBA00023002"/>
    </source>
</evidence>
<dbReference type="PANTHER" id="PTHR43818:SF11">
    <property type="entry name" value="BCDNA.GH03377"/>
    <property type="match status" value="1"/>
</dbReference>
<dbReference type="InterPro" id="IPR036291">
    <property type="entry name" value="NAD(P)-bd_dom_sf"/>
</dbReference>
<dbReference type="EMBL" id="FLUL01000001">
    <property type="protein sequence ID" value="SBW08892.1"/>
    <property type="molecule type" value="Genomic_DNA"/>
</dbReference>
<dbReference type="Pfam" id="PF22725">
    <property type="entry name" value="GFO_IDH_MocA_C3"/>
    <property type="match status" value="1"/>
</dbReference>
<evidence type="ECO:0000313" key="4">
    <source>
        <dbReference type="EMBL" id="SBW08892.1"/>
    </source>
</evidence>
<sequence>MKLTKIFLFTIFFSIALPFFAQKDKPLRLGVVGLSHGHLWEVLSRLDRGDFQVVGVAEKNTQLWNNKMLRAKVDEKLFFRNLDEMLDKTKPEAVIVYEPIYDHLRVVEACAPRGIHVMVEKPLATTVQQAKRMAELAQKYHIMVLTNYETTWYPANHKAYDMIRKDGAVGKMSRINVYDGHSGPVEIGCGPEFLEWLTDPVKNGGGAVVDFGCYGANLSTWLMGGKKPVSVSAVLQHQKPDVYPKVDDDATIVLEYPGVTTIIMASWNWPFGRKDMHIYGNKGALYQDNAKDMRFFSGNKETKMVADALPEPYNDSFYYLKAAVRGDIEVKSTDLSSLENNLIVVEILEAAIKSNARGKAVKLQ</sequence>
<feature type="domain" description="Gfo/Idh/MocA-like oxidoreductase N-terminal" evidence="2">
    <location>
        <begin position="28"/>
        <end position="147"/>
    </location>
</feature>
<accession>A0A212KB53</accession>
<dbReference type="InterPro" id="IPR055170">
    <property type="entry name" value="GFO_IDH_MocA-like_dom"/>
</dbReference>
<dbReference type="Pfam" id="PF01408">
    <property type="entry name" value="GFO_IDH_MocA"/>
    <property type="match status" value="1"/>
</dbReference>
<evidence type="ECO:0000259" key="3">
    <source>
        <dbReference type="Pfam" id="PF22725"/>
    </source>
</evidence>
<name>A0A212KB53_9BACT</name>
<dbReference type="InterPro" id="IPR000683">
    <property type="entry name" value="Gfo/Idh/MocA-like_OxRdtase_N"/>
</dbReference>
<dbReference type="GO" id="GO:0000166">
    <property type="term" value="F:nucleotide binding"/>
    <property type="evidence" value="ECO:0007669"/>
    <property type="project" value="InterPro"/>
</dbReference>
<dbReference type="Gene3D" id="3.40.50.720">
    <property type="entry name" value="NAD(P)-binding Rossmann-like Domain"/>
    <property type="match status" value="1"/>
</dbReference>
<proteinExistence type="predicted"/>
<organism evidence="4">
    <name type="scientific">uncultured Dysgonomonas sp</name>
    <dbReference type="NCBI Taxonomy" id="206096"/>
    <lineage>
        <taxon>Bacteria</taxon>
        <taxon>Pseudomonadati</taxon>
        <taxon>Bacteroidota</taxon>
        <taxon>Bacteroidia</taxon>
        <taxon>Bacteroidales</taxon>
        <taxon>Dysgonomonadaceae</taxon>
        <taxon>Dysgonomonas</taxon>
        <taxon>environmental samples</taxon>
    </lineage>
</organism>